<evidence type="ECO:0000313" key="1">
    <source>
        <dbReference type="EMBL" id="EGV96143.1"/>
    </source>
</evidence>
<dbReference type="Proteomes" id="UP000001075">
    <property type="component" value="Unassembled WGS sequence"/>
</dbReference>
<organism evidence="1 2">
    <name type="scientific">Cricetulus griseus</name>
    <name type="common">Chinese hamster</name>
    <name type="synonym">Cricetulus barabensis griseus</name>
    <dbReference type="NCBI Taxonomy" id="10029"/>
    <lineage>
        <taxon>Eukaryota</taxon>
        <taxon>Metazoa</taxon>
        <taxon>Chordata</taxon>
        <taxon>Craniata</taxon>
        <taxon>Vertebrata</taxon>
        <taxon>Euteleostomi</taxon>
        <taxon>Mammalia</taxon>
        <taxon>Eutheria</taxon>
        <taxon>Euarchontoglires</taxon>
        <taxon>Glires</taxon>
        <taxon>Rodentia</taxon>
        <taxon>Myomorpha</taxon>
        <taxon>Muroidea</taxon>
        <taxon>Cricetidae</taxon>
        <taxon>Cricetinae</taxon>
        <taxon>Cricetulus</taxon>
    </lineage>
</organism>
<reference evidence="2" key="1">
    <citation type="journal article" date="2011" name="Nat. Biotechnol.">
        <title>The genomic sequence of the Chinese hamster ovary (CHO)-K1 cell line.</title>
        <authorList>
            <person name="Xu X."/>
            <person name="Nagarajan H."/>
            <person name="Lewis N.E."/>
            <person name="Pan S."/>
            <person name="Cai Z."/>
            <person name="Liu X."/>
            <person name="Chen W."/>
            <person name="Xie M."/>
            <person name="Wang W."/>
            <person name="Hammond S."/>
            <person name="Andersen M.R."/>
            <person name="Neff N."/>
            <person name="Passarelli B."/>
            <person name="Koh W."/>
            <person name="Fan H.C."/>
            <person name="Wang J."/>
            <person name="Gui Y."/>
            <person name="Lee K.H."/>
            <person name="Betenbaugh M.J."/>
            <person name="Quake S.R."/>
            <person name="Famili I."/>
            <person name="Palsson B.O."/>
            <person name="Wang J."/>
        </authorList>
    </citation>
    <scope>NUCLEOTIDE SEQUENCE [LARGE SCALE GENOMIC DNA]</scope>
    <source>
        <strain evidence="2">CHO K1 cell line</strain>
    </source>
</reference>
<protein>
    <submittedName>
        <fullName evidence="1">Uncharacterized protein</fullName>
    </submittedName>
</protein>
<proteinExistence type="predicted"/>
<evidence type="ECO:0000313" key="2">
    <source>
        <dbReference type="Proteomes" id="UP000001075"/>
    </source>
</evidence>
<sequence>MPESPLQLAAPSPIASLGLSSGTLIPLQDAKPQLLSRTPLILLFMQSNQYHMGDPDTLPSFATSLRCRIGLLWKTGSVSRP</sequence>
<name>G3HPX9_CRIGR</name>
<accession>G3HPX9</accession>
<gene>
    <name evidence="1" type="ORF">I79_012858</name>
</gene>
<dbReference type="AlphaFoldDB" id="G3HPX9"/>
<dbReference type="InParanoid" id="G3HPX9"/>
<dbReference type="EMBL" id="JH000592">
    <property type="protein sequence ID" value="EGV96143.1"/>
    <property type="molecule type" value="Genomic_DNA"/>
</dbReference>